<evidence type="ECO:0000256" key="4">
    <source>
        <dbReference type="ARBA" id="ARBA00022741"/>
    </source>
</evidence>
<evidence type="ECO:0000256" key="7">
    <source>
        <dbReference type="ARBA" id="ARBA00047899"/>
    </source>
</evidence>
<dbReference type="InterPro" id="IPR011009">
    <property type="entry name" value="Kinase-like_dom_sf"/>
</dbReference>
<dbReference type="PANTHER" id="PTHR48005">
    <property type="entry name" value="LEUCINE RICH REPEAT KINASE 2"/>
    <property type="match status" value="1"/>
</dbReference>
<evidence type="ECO:0000313" key="10">
    <source>
        <dbReference type="EMBL" id="GAV68101.1"/>
    </source>
</evidence>
<reference evidence="11" key="1">
    <citation type="submission" date="2016-04" db="EMBL/GenBank/DDBJ databases">
        <title>Cephalotus genome sequencing.</title>
        <authorList>
            <person name="Fukushima K."/>
            <person name="Hasebe M."/>
            <person name="Fang X."/>
        </authorList>
    </citation>
    <scope>NUCLEOTIDE SEQUENCE [LARGE SCALE GENOMIC DNA]</scope>
    <source>
        <strain evidence="11">cv. St1</strain>
    </source>
</reference>
<evidence type="ECO:0000259" key="9">
    <source>
        <dbReference type="PROSITE" id="PS50011"/>
    </source>
</evidence>
<dbReference type="InterPro" id="IPR000719">
    <property type="entry name" value="Prot_kinase_dom"/>
</dbReference>
<dbReference type="Proteomes" id="UP000187406">
    <property type="component" value="Unassembled WGS sequence"/>
</dbReference>
<evidence type="ECO:0000256" key="8">
    <source>
        <dbReference type="ARBA" id="ARBA00048679"/>
    </source>
</evidence>
<gene>
    <name evidence="10" type="ORF">CFOL_v3_11604</name>
</gene>
<feature type="domain" description="Protein kinase" evidence="9">
    <location>
        <begin position="1"/>
        <end position="170"/>
    </location>
</feature>
<sequence length="174" mass="19327">RVVNGVAHALCYLHHDCVPPIIHRDISSKNVLLSSEFEACVSDFGTARFLKPDSSNWTAVAGTYGYVAPELAYTMVVTEKCDVYSFGVLVLEVVMGKHPGELLSQVNSSAHQRINLKGLLDPRLSPPFGQRLSHKLSFLVDLSISCMLEDPQSRPTMYNVSRQLEMEASFDQQN</sequence>
<comment type="catalytic activity">
    <reaction evidence="7">
        <text>L-threonyl-[protein] + ATP = O-phospho-L-threonyl-[protein] + ADP + H(+)</text>
        <dbReference type="Rhea" id="RHEA:46608"/>
        <dbReference type="Rhea" id="RHEA-COMP:11060"/>
        <dbReference type="Rhea" id="RHEA-COMP:11605"/>
        <dbReference type="ChEBI" id="CHEBI:15378"/>
        <dbReference type="ChEBI" id="CHEBI:30013"/>
        <dbReference type="ChEBI" id="CHEBI:30616"/>
        <dbReference type="ChEBI" id="CHEBI:61977"/>
        <dbReference type="ChEBI" id="CHEBI:456216"/>
        <dbReference type="EC" id="2.7.11.1"/>
    </reaction>
</comment>
<dbReference type="Gene3D" id="1.10.510.10">
    <property type="entry name" value="Transferase(Phosphotransferase) domain 1"/>
    <property type="match status" value="1"/>
</dbReference>
<dbReference type="Pfam" id="PF00069">
    <property type="entry name" value="Pkinase"/>
    <property type="match status" value="1"/>
</dbReference>
<dbReference type="PANTHER" id="PTHR48005:SF95">
    <property type="entry name" value="PROTEIN KINASE DOMAIN-CONTAINING PROTEIN"/>
    <property type="match status" value="1"/>
</dbReference>
<dbReference type="SUPFAM" id="SSF56112">
    <property type="entry name" value="Protein kinase-like (PK-like)"/>
    <property type="match status" value="1"/>
</dbReference>
<keyword evidence="5 10" id="KW-0418">Kinase</keyword>
<dbReference type="EC" id="2.7.11.1" evidence="1"/>
<keyword evidence="3" id="KW-0808">Transferase</keyword>
<dbReference type="OrthoDB" id="676979at2759"/>
<accession>A0A1Q3BJD4</accession>
<keyword evidence="4" id="KW-0547">Nucleotide-binding</keyword>
<comment type="catalytic activity">
    <reaction evidence="8">
        <text>L-seryl-[protein] + ATP = O-phospho-L-seryl-[protein] + ADP + H(+)</text>
        <dbReference type="Rhea" id="RHEA:17989"/>
        <dbReference type="Rhea" id="RHEA-COMP:9863"/>
        <dbReference type="Rhea" id="RHEA-COMP:11604"/>
        <dbReference type="ChEBI" id="CHEBI:15378"/>
        <dbReference type="ChEBI" id="CHEBI:29999"/>
        <dbReference type="ChEBI" id="CHEBI:30616"/>
        <dbReference type="ChEBI" id="CHEBI:83421"/>
        <dbReference type="ChEBI" id="CHEBI:456216"/>
        <dbReference type="EC" id="2.7.11.1"/>
    </reaction>
</comment>
<feature type="non-terminal residue" evidence="10">
    <location>
        <position position="1"/>
    </location>
</feature>
<keyword evidence="11" id="KW-1185">Reference proteome</keyword>
<evidence type="ECO:0000256" key="6">
    <source>
        <dbReference type="ARBA" id="ARBA00022840"/>
    </source>
</evidence>
<dbReference type="EMBL" id="BDDD01000606">
    <property type="protein sequence ID" value="GAV68101.1"/>
    <property type="molecule type" value="Genomic_DNA"/>
</dbReference>
<comment type="caution">
    <text evidence="10">The sequence shown here is derived from an EMBL/GenBank/DDBJ whole genome shotgun (WGS) entry which is preliminary data.</text>
</comment>
<evidence type="ECO:0000313" key="11">
    <source>
        <dbReference type="Proteomes" id="UP000187406"/>
    </source>
</evidence>
<keyword evidence="6" id="KW-0067">ATP-binding</keyword>
<dbReference type="GO" id="GO:0004674">
    <property type="term" value="F:protein serine/threonine kinase activity"/>
    <property type="evidence" value="ECO:0007669"/>
    <property type="project" value="UniProtKB-KW"/>
</dbReference>
<dbReference type="InterPro" id="IPR008266">
    <property type="entry name" value="Tyr_kinase_AS"/>
</dbReference>
<evidence type="ECO:0000256" key="1">
    <source>
        <dbReference type="ARBA" id="ARBA00012513"/>
    </source>
</evidence>
<evidence type="ECO:0000256" key="2">
    <source>
        <dbReference type="ARBA" id="ARBA00022527"/>
    </source>
</evidence>
<name>A0A1Q3BJD4_CEPFO</name>
<proteinExistence type="predicted"/>
<dbReference type="InParanoid" id="A0A1Q3BJD4"/>
<protein>
    <recommendedName>
        <fullName evidence="1">non-specific serine/threonine protein kinase</fullName>
        <ecNumber evidence="1">2.7.11.1</ecNumber>
    </recommendedName>
</protein>
<evidence type="ECO:0000256" key="3">
    <source>
        <dbReference type="ARBA" id="ARBA00022679"/>
    </source>
</evidence>
<dbReference type="InterPro" id="IPR051420">
    <property type="entry name" value="Ser_Thr_Kinases_DiverseReg"/>
</dbReference>
<dbReference type="PROSITE" id="PS50011">
    <property type="entry name" value="PROTEIN_KINASE_DOM"/>
    <property type="match status" value="1"/>
</dbReference>
<keyword evidence="2" id="KW-0723">Serine/threonine-protein kinase</keyword>
<dbReference type="PROSITE" id="PS00109">
    <property type="entry name" value="PROTEIN_KINASE_TYR"/>
    <property type="match status" value="1"/>
</dbReference>
<dbReference type="STRING" id="3775.A0A1Q3BJD4"/>
<dbReference type="AlphaFoldDB" id="A0A1Q3BJD4"/>
<organism evidence="10 11">
    <name type="scientific">Cephalotus follicularis</name>
    <name type="common">Albany pitcher plant</name>
    <dbReference type="NCBI Taxonomy" id="3775"/>
    <lineage>
        <taxon>Eukaryota</taxon>
        <taxon>Viridiplantae</taxon>
        <taxon>Streptophyta</taxon>
        <taxon>Embryophyta</taxon>
        <taxon>Tracheophyta</taxon>
        <taxon>Spermatophyta</taxon>
        <taxon>Magnoliopsida</taxon>
        <taxon>eudicotyledons</taxon>
        <taxon>Gunneridae</taxon>
        <taxon>Pentapetalae</taxon>
        <taxon>rosids</taxon>
        <taxon>fabids</taxon>
        <taxon>Oxalidales</taxon>
        <taxon>Cephalotaceae</taxon>
        <taxon>Cephalotus</taxon>
    </lineage>
</organism>
<evidence type="ECO:0000256" key="5">
    <source>
        <dbReference type="ARBA" id="ARBA00022777"/>
    </source>
</evidence>
<dbReference type="GO" id="GO:0005524">
    <property type="term" value="F:ATP binding"/>
    <property type="evidence" value="ECO:0007669"/>
    <property type="project" value="UniProtKB-KW"/>
</dbReference>